<dbReference type="HOGENOM" id="CLU_3003576_0_0_11"/>
<evidence type="ECO:0000313" key="3">
    <source>
        <dbReference type="Proteomes" id="UP000013015"/>
    </source>
</evidence>
<dbReference type="Proteomes" id="UP000013015">
    <property type="component" value="Unassembled WGS sequence"/>
</dbReference>
<proteinExistence type="predicted"/>
<protein>
    <submittedName>
        <fullName evidence="2">Uncharacterized protein</fullName>
    </submittedName>
</protein>
<reference evidence="2 3" key="1">
    <citation type="submission" date="2013-03" db="EMBL/GenBank/DDBJ databases">
        <title>Reference genome for the Human Microbiome Project.</title>
        <authorList>
            <person name="Aqrawi P."/>
            <person name="Ayvaz T."/>
            <person name="Bess C."/>
            <person name="Blankenburg K."/>
            <person name="Coyle M."/>
            <person name="Deng J."/>
            <person name="Forbes L."/>
            <person name="Fowler G."/>
            <person name="Francisco L."/>
            <person name="Fu Q."/>
            <person name="Gibbs R."/>
            <person name="Gross S."/>
            <person name="Gubbala S."/>
            <person name="Hale W."/>
            <person name="Hemphill L."/>
            <person name="Highlander S."/>
            <person name="Hirani K."/>
            <person name="Jackson L."/>
            <person name="Jakkamsetti A."/>
            <person name="Javaid M."/>
            <person name="Jayaseelan J.C."/>
            <person name="Jiang H."/>
            <person name="Joshi V."/>
            <person name="Korchina V."/>
            <person name="Kovar C."/>
            <person name="Lara F."/>
            <person name="Lee S."/>
            <person name="Liu Y."/>
            <person name="Mata R."/>
            <person name="Mathew T."/>
            <person name="Munidasa M."/>
            <person name="Muzny D."/>
            <person name="Nazareth L."/>
            <person name="Ngo R."/>
            <person name="Nguyen L."/>
            <person name="Nguyen N."/>
            <person name="Okwuonu G."/>
            <person name="Ongeri F."/>
            <person name="Palculict T."/>
            <person name="Patil S."/>
            <person name="Petrosino J."/>
            <person name="Pham C."/>
            <person name="Pham P."/>
            <person name="Pu L.-L."/>
            <person name="Qin X."/>
            <person name="Qu J."/>
            <person name="Reid J."/>
            <person name="Ross M."/>
            <person name="Ruth R."/>
            <person name="Saada N."/>
            <person name="San Lucas F."/>
            <person name="Santibanez J."/>
            <person name="Shang Y."/>
            <person name="Simmons D."/>
            <person name="Song X.-Z."/>
            <person name="Tang L.-Y."/>
            <person name="Thornton R."/>
            <person name="Warren J."/>
            <person name="Weissenberger G."/>
            <person name="Wilczek-Boney K."/>
            <person name="Worley K."/>
            <person name="Youmans B."/>
            <person name="Zhang J."/>
            <person name="Zhang L."/>
            <person name="Zhao Z."/>
            <person name="Zhou C."/>
            <person name="Zhu D."/>
            <person name="Zhu Y."/>
        </authorList>
    </citation>
    <scope>NUCLEOTIDE SEQUENCE [LARGE SCALE GENOMIC DNA]</scope>
    <source>
        <strain evidence="2 3">F0333</strain>
    </source>
</reference>
<evidence type="ECO:0000313" key="2">
    <source>
        <dbReference type="EMBL" id="ENO17733.1"/>
    </source>
</evidence>
<dbReference type="PATRIC" id="fig|888050.3.peg.1579"/>
<organism evidence="2 3">
    <name type="scientific">Schaalia cardiffensis F0333</name>
    <dbReference type="NCBI Taxonomy" id="888050"/>
    <lineage>
        <taxon>Bacteria</taxon>
        <taxon>Bacillati</taxon>
        <taxon>Actinomycetota</taxon>
        <taxon>Actinomycetes</taxon>
        <taxon>Actinomycetales</taxon>
        <taxon>Actinomycetaceae</taxon>
        <taxon>Schaalia</taxon>
    </lineage>
</organism>
<evidence type="ECO:0000256" key="1">
    <source>
        <dbReference type="SAM" id="MobiDB-lite"/>
    </source>
</evidence>
<keyword evidence="3" id="KW-1185">Reference proteome</keyword>
<accession>N6X9D0</accession>
<feature type="region of interest" description="Disordered" evidence="1">
    <location>
        <begin position="26"/>
        <end position="56"/>
    </location>
</feature>
<comment type="caution">
    <text evidence="2">The sequence shown here is derived from an EMBL/GenBank/DDBJ whole genome shotgun (WGS) entry which is preliminary data.</text>
</comment>
<sequence length="56" mass="6467">MNDRESSLLLLMLLIRRSQPAISSNLGEMRRLRPSTQSRVCRESGEYTRTPPKHTP</sequence>
<dbReference type="EMBL" id="AQHZ01000024">
    <property type="protein sequence ID" value="ENO17733.1"/>
    <property type="molecule type" value="Genomic_DNA"/>
</dbReference>
<gene>
    <name evidence="2" type="ORF">HMPREF9004_1643</name>
</gene>
<dbReference type="STRING" id="888050.HMPREF9004_1643"/>
<dbReference type="AlphaFoldDB" id="N6X9D0"/>
<name>N6X9D0_9ACTO</name>